<gene>
    <name evidence="2" type="primary">Aste57867_24830</name>
    <name evidence="1" type="ORF">As57867_024752</name>
    <name evidence="2" type="ORF">ASTE57867_24830</name>
</gene>
<dbReference type="AlphaFoldDB" id="A0A485LRH3"/>
<proteinExistence type="predicted"/>
<reference evidence="2 3" key="1">
    <citation type="submission" date="2019-03" db="EMBL/GenBank/DDBJ databases">
        <authorList>
            <person name="Gaulin E."/>
            <person name="Dumas B."/>
        </authorList>
    </citation>
    <scope>NUCLEOTIDE SEQUENCE [LARGE SCALE GENOMIC DNA]</scope>
    <source>
        <strain evidence="2">CBS 568.67</strain>
    </source>
</reference>
<dbReference type="Proteomes" id="UP000332933">
    <property type="component" value="Unassembled WGS sequence"/>
</dbReference>
<dbReference type="EMBL" id="VJMH01007451">
    <property type="protein sequence ID" value="KAF0683142.1"/>
    <property type="molecule type" value="Genomic_DNA"/>
</dbReference>
<protein>
    <submittedName>
        <fullName evidence="2">Aste57867_24830 protein</fullName>
    </submittedName>
</protein>
<reference evidence="1" key="2">
    <citation type="submission" date="2019-06" db="EMBL/GenBank/DDBJ databases">
        <title>Genomics analysis of Aphanomyces spp. identifies a new class of oomycete effector associated with host adaptation.</title>
        <authorList>
            <person name="Gaulin E."/>
        </authorList>
    </citation>
    <scope>NUCLEOTIDE SEQUENCE</scope>
    <source>
        <strain evidence="1">CBS 578.67</strain>
    </source>
</reference>
<accession>A0A485LRH3</accession>
<keyword evidence="3" id="KW-1185">Reference proteome</keyword>
<evidence type="ECO:0000313" key="2">
    <source>
        <dbReference type="EMBL" id="VFU01465.1"/>
    </source>
</evidence>
<dbReference type="EMBL" id="CAADRA010007477">
    <property type="protein sequence ID" value="VFU01465.1"/>
    <property type="molecule type" value="Genomic_DNA"/>
</dbReference>
<organism evidence="2 3">
    <name type="scientific">Aphanomyces stellatus</name>
    <dbReference type="NCBI Taxonomy" id="120398"/>
    <lineage>
        <taxon>Eukaryota</taxon>
        <taxon>Sar</taxon>
        <taxon>Stramenopiles</taxon>
        <taxon>Oomycota</taxon>
        <taxon>Saprolegniomycetes</taxon>
        <taxon>Saprolegniales</taxon>
        <taxon>Verrucalvaceae</taxon>
        <taxon>Aphanomyces</taxon>
    </lineage>
</organism>
<name>A0A485LRH3_9STRA</name>
<evidence type="ECO:0000313" key="1">
    <source>
        <dbReference type="EMBL" id="KAF0683142.1"/>
    </source>
</evidence>
<sequence>MSDFCDALCFAAECGALCACCCIESSRPVYTNPEPVVIQRVQPVMVVVSPANQGQSIAGHYVQSPSGQIRFEPINPQVSYVVANNEAPYAVAQPAKPMPSSV</sequence>
<evidence type="ECO:0000313" key="3">
    <source>
        <dbReference type="Proteomes" id="UP000332933"/>
    </source>
</evidence>